<proteinExistence type="predicted"/>
<evidence type="ECO:0000313" key="1">
    <source>
        <dbReference type="EMBL" id="KAG5276767.1"/>
    </source>
</evidence>
<sequence length="93" mass="10473">MIVRPQSTILLSHKKDPAPVGDVANKSSGQCFFNILVHSFTFRQRQREDPSTGRTGAREYLRDRFDSDTAFLAARLHNGHELHTAAYVTDGGW</sequence>
<protein>
    <submittedName>
        <fullName evidence="1">Uncharacterized protein</fullName>
    </submittedName>
</protein>
<dbReference type="Proteomes" id="UP000823561">
    <property type="component" value="Chromosome 8"/>
</dbReference>
<reference evidence="1" key="1">
    <citation type="submission" date="2020-10" db="EMBL/GenBank/DDBJ databases">
        <title>Chromosome-scale genome assembly of the Allis shad, Alosa alosa.</title>
        <authorList>
            <person name="Margot Z."/>
            <person name="Christophe K."/>
            <person name="Cabau C."/>
            <person name="Louis A."/>
            <person name="Berthelot C."/>
            <person name="Parey E."/>
            <person name="Roest Crollius H."/>
            <person name="Montfort J."/>
            <person name="Robinson-Rechavi M."/>
            <person name="Bucao C."/>
            <person name="Bouchez O."/>
            <person name="Gislard M."/>
            <person name="Lluch J."/>
            <person name="Milhes M."/>
            <person name="Lampietro C."/>
            <person name="Lopez Roques C."/>
            <person name="Donnadieu C."/>
            <person name="Braasch I."/>
            <person name="Desvignes T."/>
            <person name="Postlethwait J."/>
            <person name="Bobe J."/>
            <person name="Guiguen Y."/>
        </authorList>
    </citation>
    <scope>NUCLEOTIDE SEQUENCE</scope>
    <source>
        <strain evidence="1">M-15738</strain>
        <tissue evidence="1">Blood</tissue>
    </source>
</reference>
<comment type="caution">
    <text evidence="1">The sequence shown here is derived from an EMBL/GenBank/DDBJ whole genome shotgun (WGS) entry which is preliminary data.</text>
</comment>
<name>A0AAV6GS39_9TELE</name>
<accession>A0AAV6GS39</accession>
<keyword evidence="2" id="KW-1185">Reference proteome</keyword>
<evidence type="ECO:0000313" key="2">
    <source>
        <dbReference type="Proteomes" id="UP000823561"/>
    </source>
</evidence>
<gene>
    <name evidence="1" type="ORF">AALO_G00109510</name>
</gene>
<dbReference type="EMBL" id="JADWDJ010000008">
    <property type="protein sequence ID" value="KAG5276767.1"/>
    <property type="molecule type" value="Genomic_DNA"/>
</dbReference>
<dbReference type="AlphaFoldDB" id="A0AAV6GS39"/>
<organism evidence="1 2">
    <name type="scientific">Alosa alosa</name>
    <name type="common">allis shad</name>
    <dbReference type="NCBI Taxonomy" id="278164"/>
    <lineage>
        <taxon>Eukaryota</taxon>
        <taxon>Metazoa</taxon>
        <taxon>Chordata</taxon>
        <taxon>Craniata</taxon>
        <taxon>Vertebrata</taxon>
        <taxon>Euteleostomi</taxon>
        <taxon>Actinopterygii</taxon>
        <taxon>Neopterygii</taxon>
        <taxon>Teleostei</taxon>
        <taxon>Clupei</taxon>
        <taxon>Clupeiformes</taxon>
        <taxon>Clupeoidei</taxon>
        <taxon>Clupeidae</taxon>
        <taxon>Alosa</taxon>
    </lineage>
</organism>